<dbReference type="AlphaFoldDB" id="A0AAQ0LRM8"/>
<evidence type="ECO:0000313" key="3">
    <source>
        <dbReference type="EMBL" id="RGT57267.1"/>
    </source>
</evidence>
<feature type="chain" id="PRO_5043017048" description="BIG2 domain-containing protein" evidence="1">
    <location>
        <begin position="23"/>
        <end position="255"/>
    </location>
</feature>
<comment type="caution">
    <text evidence="3">The sequence shown here is derived from an EMBL/GenBank/DDBJ whole genome shotgun (WGS) entry which is preliminary data.</text>
</comment>
<dbReference type="RefSeq" id="WP_115502978.1">
    <property type="nucleotide sequence ID" value="NZ_CABMMK010000004.1"/>
</dbReference>
<feature type="domain" description="BIG2" evidence="2">
    <location>
        <begin position="34"/>
        <end position="83"/>
    </location>
</feature>
<dbReference type="PROSITE" id="PS51257">
    <property type="entry name" value="PROKAR_LIPOPROTEIN"/>
    <property type="match status" value="1"/>
</dbReference>
<evidence type="ECO:0000256" key="1">
    <source>
        <dbReference type="SAM" id="SignalP"/>
    </source>
</evidence>
<dbReference type="InterPro" id="IPR008964">
    <property type="entry name" value="Invasin/intimin_cell_adhesion"/>
</dbReference>
<gene>
    <name evidence="3" type="ORF">DWX27_03640</name>
</gene>
<dbReference type="Proteomes" id="UP000284772">
    <property type="component" value="Unassembled WGS sequence"/>
</dbReference>
<dbReference type="SUPFAM" id="SSF49373">
    <property type="entry name" value="Invasin/intimin cell-adhesion fragments"/>
    <property type="match status" value="1"/>
</dbReference>
<dbReference type="Pfam" id="PF02368">
    <property type="entry name" value="Big_2"/>
    <property type="match status" value="1"/>
</dbReference>
<evidence type="ECO:0000313" key="4">
    <source>
        <dbReference type="Proteomes" id="UP000284772"/>
    </source>
</evidence>
<dbReference type="Gene3D" id="2.60.40.1080">
    <property type="match status" value="1"/>
</dbReference>
<accession>A0AAQ0LRM8</accession>
<protein>
    <recommendedName>
        <fullName evidence="2">BIG2 domain-containing protein</fullName>
    </recommendedName>
</protein>
<dbReference type="EMBL" id="QRWT01000002">
    <property type="protein sequence ID" value="RGT57267.1"/>
    <property type="molecule type" value="Genomic_DNA"/>
</dbReference>
<keyword evidence="1" id="KW-0732">Signal</keyword>
<reference evidence="3 4" key="1">
    <citation type="submission" date="2018-08" db="EMBL/GenBank/DDBJ databases">
        <title>A genome reference for cultivated species of the human gut microbiota.</title>
        <authorList>
            <person name="Zou Y."/>
            <person name="Xue W."/>
            <person name="Luo G."/>
        </authorList>
    </citation>
    <scope>NUCLEOTIDE SEQUENCE [LARGE SCALE GENOMIC DNA]</scope>
    <source>
        <strain evidence="3 4">AF19-10AC</strain>
    </source>
</reference>
<organism evidence="3 4">
    <name type="scientific">Bacteroides intestinalis</name>
    <dbReference type="NCBI Taxonomy" id="329854"/>
    <lineage>
        <taxon>Bacteria</taxon>
        <taxon>Pseudomonadati</taxon>
        <taxon>Bacteroidota</taxon>
        <taxon>Bacteroidia</taxon>
        <taxon>Bacteroidales</taxon>
        <taxon>Bacteroidaceae</taxon>
        <taxon>Bacteroides</taxon>
    </lineage>
</organism>
<dbReference type="InterPro" id="IPR003343">
    <property type="entry name" value="Big_2"/>
</dbReference>
<proteinExistence type="predicted"/>
<name>A0AAQ0LRM8_9BACE</name>
<sequence length="255" mass="28278">MKKFLSMTLLLTAMFLTFSACSKDDEGNSGLSQKEVSLKVGQSIALSYDGGECTWNSDQPLIAEVDNNGKVTANRVGITNIKANGDICKVTVNPNYTTYEEPYLKFGASMNEVKNAMSGYTLSSKTDANNLVYIGKNVIDYYDYMFKNNGLYAVILATDIFKGKETSNFLAERYIVVSVDKNKNQVLLTSIDMEIAVMIQINDKTGAILIMYASAKDAKSLTSRALGMPELNKYNFNCNISQELELFMSNFDSLR</sequence>
<feature type="signal peptide" evidence="1">
    <location>
        <begin position="1"/>
        <end position="22"/>
    </location>
</feature>
<evidence type="ECO:0000259" key="2">
    <source>
        <dbReference type="Pfam" id="PF02368"/>
    </source>
</evidence>